<sequence length="40" mass="4640">MTSNAWHLTGCNYIDINVIALVFELMRQRLGIQMMKPWGS</sequence>
<organism evidence="2 3">
    <name type="scientific">Brucella lupini</name>
    <dbReference type="NCBI Taxonomy" id="255457"/>
    <lineage>
        <taxon>Bacteria</taxon>
        <taxon>Pseudomonadati</taxon>
        <taxon>Pseudomonadota</taxon>
        <taxon>Alphaproteobacteria</taxon>
        <taxon>Hyphomicrobiales</taxon>
        <taxon>Brucellaceae</taxon>
        <taxon>Brucella/Ochrobactrum group</taxon>
        <taxon>Brucella</taxon>
    </lineage>
</organism>
<accession>A0A256GYA7</accession>
<reference evidence="2 3" key="1">
    <citation type="submission" date="2017-07" db="EMBL/GenBank/DDBJ databases">
        <title>Draft genome of Ochrobactrum lupini type strain LUP21.</title>
        <authorList>
            <person name="Krzyzanowska D.M."/>
            <person name="Jafra S."/>
        </authorList>
    </citation>
    <scope>NUCLEOTIDE SEQUENCE [LARGE SCALE GENOMIC DNA]</scope>
    <source>
        <strain evidence="2 3">LUP21</strain>
    </source>
</reference>
<comment type="caution">
    <text evidence="2">The sequence shown here is derived from an EMBL/GenBank/DDBJ whole genome shotgun (WGS) entry which is preliminary data.</text>
</comment>
<feature type="transmembrane region" description="Helical" evidence="1">
    <location>
        <begin position="6"/>
        <end position="26"/>
    </location>
</feature>
<evidence type="ECO:0000256" key="1">
    <source>
        <dbReference type="SAM" id="Phobius"/>
    </source>
</evidence>
<protein>
    <submittedName>
        <fullName evidence="2">Uncharacterized protein</fullName>
    </submittedName>
</protein>
<keyword evidence="1" id="KW-1133">Transmembrane helix</keyword>
<dbReference type="Proteomes" id="UP000216363">
    <property type="component" value="Unassembled WGS sequence"/>
</dbReference>
<evidence type="ECO:0000313" key="2">
    <source>
        <dbReference type="EMBL" id="OYR32109.1"/>
    </source>
</evidence>
<keyword evidence="1" id="KW-0472">Membrane</keyword>
<evidence type="ECO:0000313" key="3">
    <source>
        <dbReference type="Proteomes" id="UP000216363"/>
    </source>
</evidence>
<name>A0A256GYA7_9HYPH</name>
<proteinExistence type="predicted"/>
<dbReference type="AlphaFoldDB" id="A0A256GYA7"/>
<gene>
    <name evidence="2" type="ORF">CES86_0465</name>
</gene>
<keyword evidence="1" id="KW-0812">Transmembrane</keyword>
<dbReference type="EMBL" id="NNRN01000031">
    <property type="protein sequence ID" value="OYR32109.1"/>
    <property type="molecule type" value="Genomic_DNA"/>
</dbReference>